<dbReference type="GO" id="GO:0071949">
    <property type="term" value="F:FAD binding"/>
    <property type="evidence" value="ECO:0007669"/>
    <property type="project" value="InterPro"/>
</dbReference>
<name>A0AAW7X6C2_9GAMM</name>
<dbReference type="Proteomes" id="UP001169760">
    <property type="component" value="Unassembled WGS sequence"/>
</dbReference>
<dbReference type="Gene3D" id="3.50.50.60">
    <property type="entry name" value="FAD/NAD(P)-binding domain"/>
    <property type="match status" value="1"/>
</dbReference>
<dbReference type="EMBL" id="JAUOPB010000009">
    <property type="protein sequence ID" value="MDO6423390.1"/>
    <property type="molecule type" value="Genomic_DNA"/>
</dbReference>
<evidence type="ECO:0000313" key="3">
    <source>
        <dbReference type="Proteomes" id="UP001169760"/>
    </source>
</evidence>
<organism evidence="2 3">
    <name type="scientific">Saccharophagus degradans</name>
    <dbReference type="NCBI Taxonomy" id="86304"/>
    <lineage>
        <taxon>Bacteria</taxon>
        <taxon>Pseudomonadati</taxon>
        <taxon>Pseudomonadota</taxon>
        <taxon>Gammaproteobacteria</taxon>
        <taxon>Cellvibrionales</taxon>
        <taxon>Cellvibrionaceae</taxon>
        <taxon>Saccharophagus</taxon>
    </lineage>
</organism>
<dbReference type="SUPFAM" id="SSF51905">
    <property type="entry name" value="FAD/NAD(P)-binding domain"/>
    <property type="match status" value="1"/>
</dbReference>
<gene>
    <name evidence="2" type="ORF">Q4521_12995</name>
</gene>
<dbReference type="RefSeq" id="WP_303493077.1">
    <property type="nucleotide sequence ID" value="NZ_JAUOPB010000009.1"/>
</dbReference>
<comment type="caution">
    <text evidence="2">The sequence shown here is derived from an EMBL/GenBank/DDBJ whole genome shotgun (WGS) entry which is preliminary data.</text>
</comment>
<dbReference type="InterPro" id="IPR050816">
    <property type="entry name" value="Flavin-dep_Halogenase_NPB"/>
</dbReference>
<dbReference type="AlphaFoldDB" id="A0AAW7X6C2"/>
<protein>
    <submittedName>
        <fullName evidence="2">Tryptophan 7-halogenase</fullName>
    </submittedName>
</protein>
<accession>A0AAW7X6C2</accession>
<reference evidence="2" key="1">
    <citation type="submission" date="2023-07" db="EMBL/GenBank/DDBJ databases">
        <title>Genome content predicts the carbon catabolic preferences of heterotrophic bacteria.</title>
        <authorList>
            <person name="Gralka M."/>
        </authorList>
    </citation>
    <scope>NUCLEOTIDE SEQUENCE</scope>
    <source>
        <strain evidence="2">I3M17_2</strain>
    </source>
</reference>
<dbReference type="PANTHER" id="PTHR43747:SF1">
    <property type="entry name" value="SLR1998 PROTEIN"/>
    <property type="match status" value="1"/>
</dbReference>
<proteinExistence type="predicted"/>
<evidence type="ECO:0000259" key="1">
    <source>
        <dbReference type="Pfam" id="PF01494"/>
    </source>
</evidence>
<evidence type="ECO:0000313" key="2">
    <source>
        <dbReference type="EMBL" id="MDO6423390.1"/>
    </source>
</evidence>
<feature type="domain" description="FAD-binding" evidence="1">
    <location>
        <begin position="9"/>
        <end position="346"/>
    </location>
</feature>
<dbReference type="InterPro" id="IPR002938">
    <property type="entry name" value="FAD-bd"/>
</dbReference>
<sequence length="482" mass="53877">MQAAPKASYDVCVIGGGPAGLATALQLRAANSHISIVVMEASNYLRPRVGESIAPGLESVLQAIGAEHLLSEHKHLPSAGVSSCWGSSQVHTNDFLLFPRGRGWHLNRSVFDKDLATLASERGIHVCTGYRFKQSKYVQSNWQLSFTGERAKAKNTTNSEVFLSCAFVVDASGRTAKFAKQRGSKPIQLDALICIYSYINRNHLDKPFAEINPFADGWSYSAPLPNNKKIVALMTDSDIASAKHYKQIAVWQNTLCNVANISQHALLPNQPLNVWPAYSVVNPQITGSHWLAVGDAAMCYDPLSSQGITKSLVQGVYAGHALSDWFASSLSESKQQALRTYANSCSSGFQNYYAKWCEYYTLENRWQSATFWRRRIFNLADFNPNHYLTVNTHLKNKHWPHLTNWQQTAVCETVDAAPDKPLWHIVNRLKEQWQKPGALKLPDEYIINVLLALTREGFLEVSVEKKVQQDVLQKAGQRYAHN</sequence>
<dbReference type="PANTHER" id="PTHR43747">
    <property type="entry name" value="FAD-BINDING PROTEIN"/>
    <property type="match status" value="1"/>
</dbReference>
<dbReference type="Pfam" id="PF01494">
    <property type="entry name" value="FAD_binding_3"/>
    <property type="match status" value="1"/>
</dbReference>
<dbReference type="Gene3D" id="3.30.9.100">
    <property type="match status" value="1"/>
</dbReference>
<dbReference type="InterPro" id="IPR036188">
    <property type="entry name" value="FAD/NAD-bd_sf"/>
</dbReference>
<dbReference type="PRINTS" id="PR00420">
    <property type="entry name" value="RNGMNOXGNASE"/>
</dbReference>